<dbReference type="EMBL" id="OZ035838">
    <property type="protein sequence ID" value="CAL1584645.1"/>
    <property type="molecule type" value="Genomic_DNA"/>
</dbReference>
<gene>
    <name evidence="1" type="ORF">KC01_LOCUS14949</name>
</gene>
<dbReference type="Proteomes" id="UP001497482">
    <property type="component" value="Chromosome 16"/>
</dbReference>
<keyword evidence="2" id="KW-1185">Reference proteome</keyword>
<evidence type="ECO:0000313" key="2">
    <source>
        <dbReference type="Proteomes" id="UP001497482"/>
    </source>
</evidence>
<dbReference type="AlphaFoldDB" id="A0AAV2K420"/>
<reference evidence="1 2" key="1">
    <citation type="submission" date="2024-04" db="EMBL/GenBank/DDBJ databases">
        <authorList>
            <person name="Waldvogel A.-M."/>
            <person name="Schoenle A."/>
        </authorList>
    </citation>
    <scope>NUCLEOTIDE SEQUENCE [LARGE SCALE GENOMIC DNA]</scope>
</reference>
<name>A0AAV2K420_KNICA</name>
<evidence type="ECO:0000313" key="1">
    <source>
        <dbReference type="EMBL" id="CAL1584645.1"/>
    </source>
</evidence>
<protein>
    <submittedName>
        <fullName evidence="1">Uncharacterized protein</fullName>
    </submittedName>
</protein>
<organism evidence="1 2">
    <name type="scientific">Knipowitschia caucasica</name>
    <name type="common">Caucasian dwarf goby</name>
    <name type="synonym">Pomatoschistus caucasicus</name>
    <dbReference type="NCBI Taxonomy" id="637954"/>
    <lineage>
        <taxon>Eukaryota</taxon>
        <taxon>Metazoa</taxon>
        <taxon>Chordata</taxon>
        <taxon>Craniata</taxon>
        <taxon>Vertebrata</taxon>
        <taxon>Euteleostomi</taxon>
        <taxon>Actinopterygii</taxon>
        <taxon>Neopterygii</taxon>
        <taxon>Teleostei</taxon>
        <taxon>Neoteleostei</taxon>
        <taxon>Acanthomorphata</taxon>
        <taxon>Gobiaria</taxon>
        <taxon>Gobiiformes</taxon>
        <taxon>Gobioidei</taxon>
        <taxon>Gobiidae</taxon>
        <taxon>Gobiinae</taxon>
        <taxon>Knipowitschia</taxon>
    </lineage>
</organism>
<accession>A0AAV2K420</accession>
<sequence>MQDEDLGYTDNVQHEIPVLDEVPINQPYRRIPPNQYKETCVYKAVGQRFGRGERPLLYSQLFWIWFELCSYQTEKAVGN</sequence>
<proteinExistence type="predicted"/>